<proteinExistence type="predicted"/>
<comment type="caution">
    <text evidence="2">The sequence shown here is derived from an EMBL/GenBank/DDBJ whole genome shotgun (WGS) entry which is preliminary data.</text>
</comment>
<evidence type="ECO:0008006" key="4">
    <source>
        <dbReference type="Google" id="ProtNLM"/>
    </source>
</evidence>
<reference evidence="2 3" key="1">
    <citation type="submission" date="2019-01" db="EMBL/GenBank/DDBJ databases">
        <title>Lacunisphaera sp. strain TWA-58.</title>
        <authorList>
            <person name="Chen W.-M."/>
        </authorList>
    </citation>
    <scope>NUCLEOTIDE SEQUENCE [LARGE SCALE GENOMIC DNA]</scope>
    <source>
        <strain evidence="2 3">TWA-58</strain>
    </source>
</reference>
<dbReference type="AlphaFoldDB" id="A0A4V1M6M1"/>
<feature type="region of interest" description="Disordered" evidence="1">
    <location>
        <begin position="203"/>
        <end position="222"/>
    </location>
</feature>
<dbReference type="RefSeq" id="WP_129047245.1">
    <property type="nucleotide sequence ID" value="NZ_SDHX01000001.1"/>
</dbReference>
<organism evidence="2 3">
    <name type="scientific">Oleiharenicola lentus</name>
    <dbReference type="NCBI Taxonomy" id="2508720"/>
    <lineage>
        <taxon>Bacteria</taxon>
        <taxon>Pseudomonadati</taxon>
        <taxon>Verrucomicrobiota</taxon>
        <taxon>Opitutia</taxon>
        <taxon>Opitutales</taxon>
        <taxon>Opitutaceae</taxon>
        <taxon>Oleiharenicola</taxon>
    </lineage>
</organism>
<dbReference type="Proteomes" id="UP000290218">
    <property type="component" value="Unassembled WGS sequence"/>
</dbReference>
<name>A0A4V1M6M1_9BACT</name>
<sequence length="477" mass="53945">MIDPAYQSYRNLPPVAGIASFAEAARPGFSIDECVARLKRHHWAWRRLHGIFIGRLTAEPVYELKMGFSLHAHYCAEHAAAWRHRVGEMREPPLGLDVVPHPALEAFFDEILAAPDTGALLLGLYEQALPALRAALARHIEETNRLVDHPSFRLCRFALIEVDEMLAYGARAVPAMLDAAGRAALQPWVDLLQALLAQAGGLDGSQPEAPGELHRQFAGGPVAPDRFVPRRDERFPDPYNMGVHAEVFLYDEALPVHAKPLMLYYKRLREIDVPEMMASIIGETTGKPWDYTVDMTRQLWDEARHAMMGEIGFLQAGIDWRQLVRINFTWSLALNTQLPPLERHAVLYFIEQGLMPRTGKRFEWEVGQAAGDAFATLIQDYDWADEVLHARIGRDWYVKAIGDAKQAVEYGDACWSRVLIDWRSYRERGLTQHENWWPALYAAWCRRHGRTPDPAVMAYATSYESARADLQGISASG</sequence>
<gene>
    <name evidence="2" type="ORF">ESB00_08345</name>
</gene>
<evidence type="ECO:0000313" key="2">
    <source>
        <dbReference type="EMBL" id="RXK55879.1"/>
    </source>
</evidence>
<evidence type="ECO:0000313" key="3">
    <source>
        <dbReference type="Proteomes" id="UP000290218"/>
    </source>
</evidence>
<dbReference type="EMBL" id="SDHX01000001">
    <property type="protein sequence ID" value="RXK55879.1"/>
    <property type="molecule type" value="Genomic_DNA"/>
</dbReference>
<protein>
    <recommendedName>
        <fullName evidence="4">DUF455 family protein</fullName>
    </recommendedName>
</protein>
<evidence type="ECO:0000256" key="1">
    <source>
        <dbReference type="SAM" id="MobiDB-lite"/>
    </source>
</evidence>
<dbReference type="OrthoDB" id="1392385at2"/>
<keyword evidence="3" id="KW-1185">Reference proteome</keyword>
<accession>A0A4V1M6M1</accession>